<dbReference type="Proteomes" id="UP000229278">
    <property type="component" value="Unassembled WGS sequence"/>
</dbReference>
<name>A0A2G6PFM3_9GAMM</name>
<gene>
    <name evidence="1" type="ORF">CSA09_02525</name>
</gene>
<evidence type="ECO:0000313" key="2">
    <source>
        <dbReference type="Proteomes" id="UP000229278"/>
    </source>
</evidence>
<proteinExistence type="predicted"/>
<comment type="caution">
    <text evidence="1">The sequence shown here is derived from an EMBL/GenBank/DDBJ whole genome shotgun (WGS) entry which is preliminary data.</text>
</comment>
<sequence>MDNRLFINAVLWLRIGAPWRDLPLDGGLEN</sequence>
<dbReference type="AlphaFoldDB" id="A0A2G6PFM3"/>
<reference evidence="1 2" key="1">
    <citation type="submission" date="2017-10" db="EMBL/GenBank/DDBJ databases">
        <title>Novel microbial diversity and functional potential in the marine mammal oral microbiome.</title>
        <authorList>
            <person name="Dudek N.K."/>
            <person name="Sun C.L."/>
            <person name="Burstein D."/>
            <person name="Kantor R.S."/>
            <person name="Aliaga Goltsman D.S."/>
            <person name="Bik E.M."/>
            <person name="Thomas B.C."/>
            <person name="Banfield J.F."/>
            <person name="Relman D.A."/>
        </authorList>
    </citation>
    <scope>NUCLEOTIDE SEQUENCE [LARGE SCALE GENOMIC DNA]</scope>
    <source>
        <strain evidence="1">DOLJORAL78_50_517</strain>
    </source>
</reference>
<evidence type="ECO:0008006" key="3">
    <source>
        <dbReference type="Google" id="ProtNLM"/>
    </source>
</evidence>
<accession>A0A2G6PFM3</accession>
<dbReference type="EMBL" id="PDTV01000005">
    <property type="protein sequence ID" value="PIE83363.1"/>
    <property type="molecule type" value="Genomic_DNA"/>
</dbReference>
<organism evidence="1 2">
    <name type="scientific">Candidatus Contendibacter odensensis</name>
    <dbReference type="NCBI Taxonomy" id="1400860"/>
    <lineage>
        <taxon>Bacteria</taxon>
        <taxon>Pseudomonadati</taxon>
        <taxon>Pseudomonadota</taxon>
        <taxon>Gammaproteobacteria</taxon>
        <taxon>Candidatus Competibacteraceae</taxon>
        <taxon>Candidatus Contendibacter</taxon>
    </lineage>
</organism>
<protein>
    <recommendedName>
        <fullName evidence="3">Transposase</fullName>
    </recommendedName>
</protein>
<evidence type="ECO:0000313" key="1">
    <source>
        <dbReference type="EMBL" id="PIE83363.1"/>
    </source>
</evidence>